<keyword evidence="4" id="KW-1185">Reference proteome</keyword>
<gene>
    <name evidence="3" type="ORF">Acr_05g0010680</name>
</gene>
<feature type="transmembrane region" description="Helical" evidence="2">
    <location>
        <begin position="487"/>
        <end position="505"/>
    </location>
</feature>
<sequence length="559" mass="57813">MPVLMARTRWTTGSVAAGFVGALAAAGLTRCAEAASAPVTRALAAAGCARQLGQRPLGLLCQGFLGALATGAGNEVAAMGSRLNRCCNGWCGSKPATTTFAATTRQALTASNEAGAGNEVASEAIRARRVVSAADADLLSLHVLEAYRFCKSVHEEMQRQQTSNRSGNDCNDYSPSLTSSNEVGAGNVVAADVVRARRVVTAIVAAAVGGLLPLHFFVDASAKSIGLYGSKPATTTFAATTRQALTASNEAGAGNERQQTSNRSGNDCSDYSPSLTSSNEVGAGNDVAADVVRARRVVIAIVAATVLEAYRFCKSVHEEMQRQQTSNSSGNDCSDYSPSLTSSNEVGAGNVVAADVVRARRVVTAIVAAAVGGFAVAAFLRGRFCKINRPLVLETTRLFRLTMFTSRNTCSGSKPATTTFAATTRQALTASNEAGAGNEVASDAIRARRVVSAADADLLDYSPILTASNEAGAGNDVATDVVRARRVVTAIVAATVAGLLPLHFFRPRRHATAANQQTSNLTASNEAGNEAAADAVRARRVVAAATNISTLPKEFGEPY</sequence>
<dbReference type="Proteomes" id="UP000585474">
    <property type="component" value="Unassembled WGS sequence"/>
</dbReference>
<proteinExistence type="predicted"/>
<comment type="caution">
    <text evidence="3">The sequence shown here is derived from an EMBL/GenBank/DDBJ whole genome shotgun (WGS) entry which is preliminary data.</text>
</comment>
<dbReference type="EMBL" id="BJWL01000005">
    <property type="protein sequence ID" value="GFY87429.1"/>
    <property type="molecule type" value="Genomic_DNA"/>
</dbReference>
<feature type="transmembrane region" description="Helical" evidence="2">
    <location>
        <begin position="362"/>
        <end position="380"/>
    </location>
</feature>
<organism evidence="3 4">
    <name type="scientific">Actinidia rufa</name>
    <dbReference type="NCBI Taxonomy" id="165716"/>
    <lineage>
        <taxon>Eukaryota</taxon>
        <taxon>Viridiplantae</taxon>
        <taxon>Streptophyta</taxon>
        <taxon>Embryophyta</taxon>
        <taxon>Tracheophyta</taxon>
        <taxon>Spermatophyta</taxon>
        <taxon>Magnoliopsida</taxon>
        <taxon>eudicotyledons</taxon>
        <taxon>Gunneridae</taxon>
        <taxon>Pentapetalae</taxon>
        <taxon>asterids</taxon>
        <taxon>Ericales</taxon>
        <taxon>Actinidiaceae</taxon>
        <taxon>Actinidia</taxon>
    </lineage>
</organism>
<dbReference type="AlphaFoldDB" id="A0A7J0EN71"/>
<keyword evidence="2" id="KW-0472">Membrane</keyword>
<keyword evidence="2" id="KW-1133">Transmembrane helix</keyword>
<evidence type="ECO:0000256" key="2">
    <source>
        <dbReference type="SAM" id="Phobius"/>
    </source>
</evidence>
<protein>
    <submittedName>
        <fullName evidence="3">Uncharacterized protein</fullName>
    </submittedName>
</protein>
<accession>A0A7J0EN71</accession>
<evidence type="ECO:0000256" key="1">
    <source>
        <dbReference type="SAM" id="MobiDB-lite"/>
    </source>
</evidence>
<name>A0A7J0EN71_9ERIC</name>
<evidence type="ECO:0000313" key="3">
    <source>
        <dbReference type="EMBL" id="GFY87429.1"/>
    </source>
</evidence>
<feature type="region of interest" description="Disordered" evidence="1">
    <location>
        <begin position="247"/>
        <end position="279"/>
    </location>
</feature>
<feature type="region of interest" description="Disordered" evidence="1">
    <location>
        <begin position="323"/>
        <end position="342"/>
    </location>
</feature>
<keyword evidence="2" id="KW-0812">Transmembrane</keyword>
<feature type="compositionally biased region" description="Polar residues" evidence="1">
    <location>
        <begin position="256"/>
        <end position="279"/>
    </location>
</feature>
<evidence type="ECO:0000313" key="4">
    <source>
        <dbReference type="Proteomes" id="UP000585474"/>
    </source>
</evidence>
<reference evidence="3 4" key="1">
    <citation type="submission" date="2019-07" db="EMBL/GenBank/DDBJ databases">
        <title>De Novo Assembly of kiwifruit Actinidia rufa.</title>
        <authorList>
            <person name="Sugita-Konishi S."/>
            <person name="Sato K."/>
            <person name="Mori E."/>
            <person name="Abe Y."/>
            <person name="Kisaki G."/>
            <person name="Hamano K."/>
            <person name="Suezawa K."/>
            <person name="Otani M."/>
            <person name="Fukuda T."/>
            <person name="Manabe T."/>
            <person name="Gomi K."/>
            <person name="Tabuchi M."/>
            <person name="Akimitsu K."/>
            <person name="Kataoka I."/>
        </authorList>
    </citation>
    <scope>NUCLEOTIDE SEQUENCE [LARGE SCALE GENOMIC DNA]</scope>
    <source>
        <strain evidence="4">cv. Fuchu</strain>
    </source>
</reference>